<evidence type="ECO:0000256" key="1">
    <source>
        <dbReference type="PIRNR" id="PIRNR037226"/>
    </source>
</evidence>
<dbReference type="GO" id="GO:0071713">
    <property type="term" value="F:para-aminobenzoyl-glutamate hydrolase activity"/>
    <property type="evidence" value="ECO:0007669"/>
    <property type="project" value="TreeGrafter"/>
</dbReference>
<dbReference type="NCBIfam" id="TIGR01891">
    <property type="entry name" value="amidohydrolases"/>
    <property type="match status" value="1"/>
</dbReference>
<evidence type="ECO:0000259" key="3">
    <source>
        <dbReference type="Pfam" id="PF07687"/>
    </source>
</evidence>
<protein>
    <recommendedName>
        <fullName evidence="1">Peptidase M20 domain-containing protein 2</fullName>
    </recommendedName>
</protein>
<organism evidence="4 5">
    <name type="scientific">Agromyces rhizosphaerae</name>
    <dbReference type="NCBI Taxonomy" id="88374"/>
    <lineage>
        <taxon>Bacteria</taxon>
        <taxon>Bacillati</taxon>
        <taxon>Actinomycetota</taxon>
        <taxon>Actinomycetes</taxon>
        <taxon>Micrococcales</taxon>
        <taxon>Microbacteriaceae</taxon>
        <taxon>Agromyces</taxon>
    </lineage>
</organism>
<dbReference type="SUPFAM" id="SSF53187">
    <property type="entry name" value="Zn-dependent exopeptidases"/>
    <property type="match status" value="1"/>
</dbReference>
<evidence type="ECO:0000256" key="2">
    <source>
        <dbReference type="SAM" id="MobiDB-lite"/>
    </source>
</evidence>
<reference evidence="4" key="1">
    <citation type="submission" date="2022-12" db="EMBL/GenBank/DDBJ databases">
        <title>Reference genome sequencing for broad-spectrum identification of bacterial and archaeal isolates by mass spectrometry.</title>
        <authorList>
            <person name="Sekiguchi Y."/>
            <person name="Tourlousse D.M."/>
        </authorList>
    </citation>
    <scope>NUCLEOTIDE SEQUENCE</scope>
    <source>
        <strain evidence="4">14</strain>
    </source>
</reference>
<evidence type="ECO:0000313" key="4">
    <source>
        <dbReference type="EMBL" id="GLI27276.1"/>
    </source>
</evidence>
<dbReference type="InterPro" id="IPR052030">
    <property type="entry name" value="Peptidase_M20/M20A_hydrolases"/>
</dbReference>
<dbReference type="Gene3D" id="3.30.70.360">
    <property type="match status" value="1"/>
</dbReference>
<comment type="similarity">
    <text evidence="1">Belongs to the peptidase M20A family.</text>
</comment>
<dbReference type="Gene3D" id="3.40.630.10">
    <property type="entry name" value="Zn peptidases"/>
    <property type="match status" value="1"/>
</dbReference>
<accession>A0A9W6CWE1</accession>
<evidence type="ECO:0000313" key="5">
    <source>
        <dbReference type="Proteomes" id="UP001144396"/>
    </source>
</evidence>
<proteinExistence type="inferred from homology"/>
<dbReference type="GO" id="GO:0046657">
    <property type="term" value="P:folic acid catabolic process"/>
    <property type="evidence" value="ECO:0007669"/>
    <property type="project" value="TreeGrafter"/>
</dbReference>
<comment type="caution">
    <text evidence="4">The sequence shown here is derived from an EMBL/GenBank/DDBJ whole genome shotgun (WGS) entry which is preliminary data.</text>
</comment>
<dbReference type="GO" id="GO:0005737">
    <property type="term" value="C:cytoplasm"/>
    <property type="evidence" value="ECO:0007669"/>
    <property type="project" value="TreeGrafter"/>
</dbReference>
<dbReference type="InterPro" id="IPR002933">
    <property type="entry name" value="Peptidase_M20"/>
</dbReference>
<dbReference type="InterPro" id="IPR011650">
    <property type="entry name" value="Peptidase_M20_dimer"/>
</dbReference>
<dbReference type="GO" id="GO:0016805">
    <property type="term" value="F:dipeptidase activity"/>
    <property type="evidence" value="ECO:0007669"/>
    <property type="project" value="InterPro"/>
</dbReference>
<dbReference type="Proteomes" id="UP001144396">
    <property type="component" value="Unassembled WGS sequence"/>
</dbReference>
<feature type="region of interest" description="Disordered" evidence="2">
    <location>
        <begin position="403"/>
        <end position="422"/>
    </location>
</feature>
<dbReference type="Pfam" id="PF01546">
    <property type="entry name" value="Peptidase_M20"/>
    <property type="match status" value="1"/>
</dbReference>
<dbReference type="Pfam" id="PF07687">
    <property type="entry name" value="M20_dimer"/>
    <property type="match status" value="1"/>
</dbReference>
<dbReference type="InterPro" id="IPR017144">
    <property type="entry name" value="Xaa-Arg_dipeptidase"/>
</dbReference>
<dbReference type="RefSeq" id="WP_281883680.1">
    <property type="nucleotide sequence ID" value="NZ_BSDP01000001.1"/>
</dbReference>
<gene>
    <name evidence="4" type="ORF">ARHIZOSPH14_15180</name>
</gene>
<feature type="domain" description="Peptidase M20 dimerisation" evidence="3">
    <location>
        <begin position="187"/>
        <end position="279"/>
    </location>
</feature>
<sequence length="422" mass="43321">MQTQTIDAEQVDRTTDPNIDDLKSRAGAGIAAAEGTILDLSHRIHAHPEVAWEEHYAAASVADVLEAAGFRTTRGAYGVETAVEAIAGSGDLVIAICSEYDALPGIGHACGHNIIASSGVGAALALAPLADELGITVKLLGTPAEETGGGKVELLKAGAFEGVGAMLIMHPSSGPDLGSAGISTTAIGRFEVVFTGVEGHAGGGPQHSRNALSAATVMLTAVGMLRQHLPTGATVNAIVTEGGTVSNVVPARAVVQVEARAYDLAEWRDLVQRVLKCAEGAAIATGCGWAHELVGNPYAPYNPDTDLCARSDANLARTGRQPMQVKFPGGGSSDLGNVSQVIPTTNVLVSVLDTPGMAHHPEWTEHTAGAQADRTTLDAAKVLAWTAIDAAADPELRARLVAEAEQREPGATRAATLDPTAE</sequence>
<dbReference type="InterPro" id="IPR017439">
    <property type="entry name" value="Amidohydrolase"/>
</dbReference>
<dbReference type="CDD" id="cd03887">
    <property type="entry name" value="M20_Acy1L2"/>
    <property type="match status" value="1"/>
</dbReference>
<dbReference type="SUPFAM" id="SSF55031">
    <property type="entry name" value="Bacterial exopeptidase dimerisation domain"/>
    <property type="match status" value="1"/>
</dbReference>
<dbReference type="PIRSF" id="PIRSF037226">
    <property type="entry name" value="Amidohydrolase_ACY1L2_prd"/>
    <property type="match status" value="1"/>
</dbReference>
<dbReference type="PANTHER" id="PTHR30575:SF0">
    <property type="entry name" value="XAA-ARG DIPEPTIDASE"/>
    <property type="match status" value="1"/>
</dbReference>
<dbReference type="InterPro" id="IPR036264">
    <property type="entry name" value="Bact_exopeptidase_dim_dom"/>
</dbReference>
<dbReference type="AlphaFoldDB" id="A0A9W6CWE1"/>
<dbReference type="PANTHER" id="PTHR30575">
    <property type="entry name" value="PEPTIDASE M20"/>
    <property type="match status" value="1"/>
</dbReference>
<name>A0A9W6CWE1_9MICO</name>
<dbReference type="EMBL" id="BSDP01000001">
    <property type="protein sequence ID" value="GLI27276.1"/>
    <property type="molecule type" value="Genomic_DNA"/>
</dbReference>
<keyword evidence="5" id="KW-1185">Reference proteome</keyword>